<accession>A0AAD7ZVP7</accession>
<organism evidence="1 2">
    <name type="scientific">Diploptera punctata</name>
    <name type="common">Pacific beetle cockroach</name>
    <dbReference type="NCBI Taxonomy" id="6984"/>
    <lineage>
        <taxon>Eukaryota</taxon>
        <taxon>Metazoa</taxon>
        <taxon>Ecdysozoa</taxon>
        <taxon>Arthropoda</taxon>
        <taxon>Hexapoda</taxon>
        <taxon>Insecta</taxon>
        <taxon>Pterygota</taxon>
        <taxon>Neoptera</taxon>
        <taxon>Polyneoptera</taxon>
        <taxon>Dictyoptera</taxon>
        <taxon>Blattodea</taxon>
        <taxon>Blaberoidea</taxon>
        <taxon>Blaberidae</taxon>
        <taxon>Diplopterinae</taxon>
        <taxon>Diploptera</taxon>
    </lineage>
</organism>
<feature type="non-terminal residue" evidence="1">
    <location>
        <position position="78"/>
    </location>
</feature>
<reference evidence="1" key="2">
    <citation type="submission" date="2023-05" db="EMBL/GenBank/DDBJ databases">
        <authorList>
            <person name="Fouks B."/>
        </authorList>
    </citation>
    <scope>NUCLEOTIDE SEQUENCE</scope>
    <source>
        <strain evidence="1">Stay&amp;Tobe</strain>
        <tissue evidence="1">Testes</tissue>
    </source>
</reference>
<feature type="non-terminal residue" evidence="1">
    <location>
        <position position="1"/>
    </location>
</feature>
<dbReference type="AlphaFoldDB" id="A0AAD7ZVP7"/>
<evidence type="ECO:0000313" key="1">
    <source>
        <dbReference type="EMBL" id="KAJ9587556.1"/>
    </source>
</evidence>
<name>A0AAD7ZVP7_DIPPU</name>
<dbReference type="Proteomes" id="UP001233999">
    <property type="component" value="Unassembled WGS sequence"/>
</dbReference>
<reference evidence="1" key="1">
    <citation type="journal article" date="2023" name="IScience">
        <title>Live-bearing cockroach genome reveals convergent evolutionary mechanisms linked to viviparity in insects and beyond.</title>
        <authorList>
            <person name="Fouks B."/>
            <person name="Harrison M.C."/>
            <person name="Mikhailova A.A."/>
            <person name="Marchal E."/>
            <person name="English S."/>
            <person name="Carruthers M."/>
            <person name="Jennings E.C."/>
            <person name="Chiamaka E.L."/>
            <person name="Frigard R.A."/>
            <person name="Pippel M."/>
            <person name="Attardo G.M."/>
            <person name="Benoit J.B."/>
            <person name="Bornberg-Bauer E."/>
            <person name="Tobe S.S."/>
        </authorList>
    </citation>
    <scope>NUCLEOTIDE SEQUENCE</scope>
    <source>
        <strain evidence="1">Stay&amp;Tobe</strain>
    </source>
</reference>
<evidence type="ECO:0000313" key="2">
    <source>
        <dbReference type="Proteomes" id="UP001233999"/>
    </source>
</evidence>
<comment type="caution">
    <text evidence="1">The sequence shown here is derived from an EMBL/GenBank/DDBJ whole genome shotgun (WGS) entry which is preliminary data.</text>
</comment>
<dbReference type="EMBL" id="JASPKZ010006088">
    <property type="protein sequence ID" value="KAJ9587556.1"/>
    <property type="molecule type" value="Genomic_DNA"/>
</dbReference>
<proteinExistence type="predicted"/>
<sequence length="78" mass="9081">SSFLCLIKIFSNYLGNVELNVKTSRILLEFLILNTSNSLREYVTNPCVQFNIGRIITLNIILFNIYKINMIYLSFTLQ</sequence>
<gene>
    <name evidence="1" type="ORF">L9F63_019012</name>
</gene>
<protein>
    <submittedName>
        <fullName evidence="1">Uncharacterized protein</fullName>
    </submittedName>
</protein>
<keyword evidence="2" id="KW-1185">Reference proteome</keyword>